<dbReference type="PANTHER" id="PTHR32305:SF15">
    <property type="entry name" value="PROTEIN RHSA-RELATED"/>
    <property type="match status" value="1"/>
</dbReference>
<organism evidence="1 2">
    <name type="scientific">Flavobacterium jejuense</name>
    <dbReference type="NCBI Taxonomy" id="1544455"/>
    <lineage>
        <taxon>Bacteria</taxon>
        <taxon>Pseudomonadati</taxon>
        <taxon>Bacteroidota</taxon>
        <taxon>Flavobacteriia</taxon>
        <taxon>Flavobacteriales</taxon>
        <taxon>Flavobacteriaceae</taxon>
        <taxon>Flavobacterium</taxon>
    </lineage>
</organism>
<reference evidence="1 2" key="2">
    <citation type="submission" date="2019-05" db="EMBL/GenBank/DDBJ databases">
        <authorList>
            <person name="Lianzixin W."/>
        </authorList>
    </citation>
    <scope>NUCLEOTIDE SEQUENCE [LARGE SCALE GENOMIC DNA]</scope>
    <source>
        <strain evidence="1 2">EC11</strain>
    </source>
</reference>
<sequence length="549" mass="62045">SYLKPELTENDSNAYDENLSYDKNGNIKTLKRNGGMNNSGFPNPIDDLVYNYDNDNLNLLVKVDDSTTSPQGFNDGINTAIEYEYDDNGNMTRDQNKGITGIEYNHLNLPTKIDFGTNGNIEYIYTATGQKVVKKVTENTTITNTHYLAGGFQYKNSDLQFFPHAEGYVKYNSGAYSYVFNYTDHLGNVRVSYSDIDKNGVLGDEHIVECEIISGGKGIPIERCTDYYTSPILEENHYYPFGLKQEGYNSNNSQPNYQYKYQGQELETELGKNTYAYQWRDYDPAIGRFNKMDRFSEKYADVSPYGYITNNPIAFREIKGDSIYTVFFDREGNRNDLIPKAVQKMFNDEFGIEVGYNSKTNMLYFVGSVDSELSQSDDATSALVEALTDTNSGNESDKHGRIEFGYNRRNRDGSGNVGLGSFSAGWVQVNLASFNSNGDDNSVTYSSLLNHRSFNMARIFEHEYFGHYKQGKGAGADGGRFTMGSAVEITNGFRRQRGLSERLHYGDGYDNRIYFGNTLDYNSPGAQRKAVRNMINNPGTNNLFIQKKL</sequence>
<dbReference type="InterPro" id="IPR022385">
    <property type="entry name" value="Rhs_assc_core"/>
</dbReference>
<evidence type="ECO:0008006" key="3">
    <source>
        <dbReference type="Google" id="ProtNLM"/>
    </source>
</evidence>
<feature type="non-terminal residue" evidence="1">
    <location>
        <position position="1"/>
    </location>
</feature>
<gene>
    <name evidence="1" type="ORF">FIA58_020550</name>
</gene>
<dbReference type="InterPro" id="IPR050708">
    <property type="entry name" value="T6SS_VgrG/RHS"/>
</dbReference>
<dbReference type="RefSeq" id="WP_317167938.1">
    <property type="nucleotide sequence ID" value="NZ_VEVQ02000023.1"/>
</dbReference>
<comment type="caution">
    <text evidence="1">The sequence shown here is derived from an EMBL/GenBank/DDBJ whole genome shotgun (WGS) entry which is preliminary data.</text>
</comment>
<proteinExistence type="predicted"/>
<evidence type="ECO:0000313" key="2">
    <source>
        <dbReference type="Proteomes" id="UP000817854"/>
    </source>
</evidence>
<reference evidence="2" key="1">
    <citation type="submission" date="2019-05" db="EMBL/GenBank/DDBJ databases">
        <title>Flavobacterium profundi sp. nov., isolated from a deep-sea seamount.</title>
        <authorList>
            <person name="Zhang D.-C."/>
        </authorList>
    </citation>
    <scope>NUCLEOTIDE SEQUENCE [LARGE SCALE GENOMIC DNA]</scope>
    <source>
        <strain evidence="2">EC11</strain>
    </source>
</reference>
<dbReference type="PANTHER" id="PTHR32305">
    <property type="match status" value="1"/>
</dbReference>
<name>A0ABX0IXU8_9FLAO</name>
<keyword evidence="2" id="KW-1185">Reference proteome</keyword>
<protein>
    <recommendedName>
        <fullName evidence="3">RHS repeat-associated core domain-containing protein</fullName>
    </recommendedName>
</protein>
<accession>A0ABX0IXU8</accession>
<dbReference type="EMBL" id="VEVQ02000023">
    <property type="protein sequence ID" value="NHN28075.1"/>
    <property type="molecule type" value="Genomic_DNA"/>
</dbReference>
<dbReference type="Proteomes" id="UP000817854">
    <property type="component" value="Unassembled WGS sequence"/>
</dbReference>
<dbReference type="NCBIfam" id="TIGR03696">
    <property type="entry name" value="Rhs_assc_core"/>
    <property type="match status" value="1"/>
</dbReference>
<dbReference type="Gene3D" id="2.180.10.10">
    <property type="entry name" value="RHS repeat-associated core"/>
    <property type="match status" value="1"/>
</dbReference>
<reference evidence="1 2" key="3">
    <citation type="submission" date="2020-02" db="EMBL/GenBank/DDBJ databases">
        <title>Flavobacterium profundi sp. nov., isolated from a deep-sea seamount.</title>
        <authorList>
            <person name="Zhang D.-C."/>
        </authorList>
    </citation>
    <scope>NUCLEOTIDE SEQUENCE [LARGE SCALE GENOMIC DNA]</scope>
    <source>
        <strain evidence="1 2">EC11</strain>
    </source>
</reference>
<evidence type="ECO:0000313" key="1">
    <source>
        <dbReference type="EMBL" id="NHN28075.1"/>
    </source>
</evidence>